<evidence type="ECO:0000313" key="2">
    <source>
        <dbReference type="Proteomes" id="UP000245890"/>
    </source>
</evidence>
<dbReference type="AlphaFoldDB" id="A0A2U0SEU6"/>
<dbReference type="RefSeq" id="WP_116469298.1">
    <property type="nucleotide sequence ID" value="NZ_QENQ01000001.1"/>
</dbReference>
<organism evidence="1 2">
    <name type="scientific">Sphingomonas pokkalii</name>
    <dbReference type="NCBI Taxonomy" id="2175090"/>
    <lineage>
        <taxon>Bacteria</taxon>
        <taxon>Pseudomonadati</taxon>
        <taxon>Pseudomonadota</taxon>
        <taxon>Alphaproteobacteria</taxon>
        <taxon>Sphingomonadales</taxon>
        <taxon>Sphingomonadaceae</taxon>
        <taxon>Sphingomonas</taxon>
    </lineage>
</organism>
<dbReference type="Proteomes" id="UP000245890">
    <property type="component" value="Unassembled WGS sequence"/>
</dbReference>
<comment type="caution">
    <text evidence="1">The sequence shown here is derived from an EMBL/GenBank/DDBJ whole genome shotgun (WGS) entry which is preliminary data.</text>
</comment>
<keyword evidence="2" id="KW-1185">Reference proteome</keyword>
<evidence type="ECO:0008006" key="3">
    <source>
        <dbReference type="Google" id="ProtNLM"/>
    </source>
</evidence>
<accession>A0A2U0SEU6</accession>
<proteinExistence type="predicted"/>
<reference evidence="1 2" key="1">
    <citation type="submission" date="2018-05" db="EMBL/GenBank/DDBJ databases">
        <title>Description of Sphingomonas pokkalii sp nov, isolated from the rhizosphere of saline tolerant pokkali rice and its draft genome analysis.</title>
        <authorList>
            <person name="Menon R."/>
            <person name="Kumari S."/>
            <person name="Rameshkumar N."/>
        </authorList>
    </citation>
    <scope>NUCLEOTIDE SEQUENCE [LARGE SCALE GENOMIC DNA]</scope>
    <source>
        <strain evidence="1 2">L3B27</strain>
    </source>
</reference>
<protein>
    <recommendedName>
        <fullName evidence="3">Antibiotic ABC transporter</fullName>
    </recommendedName>
</protein>
<name>A0A2U0SEU6_9SPHN</name>
<sequence>MRNAPYADWMKIGIDSWMLGWEASTVIGLRMAKLAAGGPGASAEAQRMVAEKMQAAWELQVAAATGRLGSTPQAQASKALRHYRRKVRANAKRLG</sequence>
<evidence type="ECO:0000313" key="1">
    <source>
        <dbReference type="EMBL" id="PVX29879.1"/>
    </source>
</evidence>
<dbReference type="EMBL" id="QENQ01000001">
    <property type="protein sequence ID" value="PVX29879.1"/>
    <property type="molecule type" value="Genomic_DNA"/>
</dbReference>
<gene>
    <name evidence="1" type="ORF">DD559_11500</name>
</gene>
<dbReference type="OrthoDB" id="7432973at2"/>